<dbReference type="InterPro" id="IPR001810">
    <property type="entry name" value="F-box_dom"/>
</dbReference>
<sequence length="353" mass="38438">MGPHWPGGWCSSLSVNLNLSSVTPETWCRSNAFDATCRLQCSAGATILQGYVPSAATRAMGEEETRAGDLPEPCLAHAIALTSPRDACRCAAVSPAFRAAADSDYVWGRFVPEDHRRAIALHLHDAGRDRGPRKDAYLALCDGGGGGVPVDVDGDGWCRLWLDQASGAKCYALSARRLSLPWEDGDFCWRWAPHARSRFGEVAELMDCSYLDIYGRLPVAVLTRATSYAAYLVYGIAEGHRGLSFPDQEAAVSLGGRVPAESHHRRSVCLRPDEAEARKFWGAGAVIPYGVGGVHVPRLRDDGWWEVEMGRLRTVEAGEHEAPGEDVVASFEVVGSYPKRGLILEGIEFRKLQ</sequence>
<dbReference type="InterPro" id="IPR036047">
    <property type="entry name" value="F-box-like_dom_sf"/>
</dbReference>
<evidence type="ECO:0000313" key="2">
    <source>
        <dbReference type="EnsemblPlants" id="Zm00001eb046560_P001"/>
    </source>
</evidence>
<accession>A0A804LZ02</accession>
<gene>
    <name evidence="2" type="primary">LOC100284363</name>
</gene>
<feature type="domain" description="F-box" evidence="1">
    <location>
        <begin position="69"/>
        <end position="110"/>
    </location>
</feature>
<dbReference type="InParanoid" id="A0A804LZ02"/>
<name>A0A804LZ02_MAIZE</name>
<dbReference type="Proteomes" id="UP000007305">
    <property type="component" value="Chromosome 1"/>
</dbReference>
<dbReference type="Gramene" id="Zm00001eb046560_T001">
    <property type="protein sequence ID" value="Zm00001eb046560_P001"/>
    <property type="gene ID" value="Zm00001eb046560"/>
</dbReference>
<dbReference type="PANTHER" id="PTHR32278:SF121">
    <property type="entry name" value="F-BOX DOMAIN-CONTAINING PROTEIN"/>
    <property type="match status" value="1"/>
</dbReference>
<reference evidence="3" key="1">
    <citation type="submission" date="2015-12" db="EMBL/GenBank/DDBJ databases">
        <title>Update maize B73 reference genome by single molecule sequencing technologies.</title>
        <authorList>
            <consortium name="Maize Genome Sequencing Project"/>
            <person name="Ware D."/>
        </authorList>
    </citation>
    <scope>NUCLEOTIDE SEQUENCE [LARGE SCALE GENOMIC DNA]</scope>
    <source>
        <strain evidence="3">cv. B73</strain>
    </source>
</reference>
<reference evidence="2" key="2">
    <citation type="submission" date="2019-07" db="EMBL/GenBank/DDBJ databases">
        <authorList>
            <person name="Seetharam A."/>
            <person name="Woodhouse M."/>
            <person name="Cannon E."/>
        </authorList>
    </citation>
    <scope>NUCLEOTIDE SEQUENCE [LARGE SCALE GENOMIC DNA]</scope>
    <source>
        <strain evidence="2">cv. B73</strain>
    </source>
</reference>
<evidence type="ECO:0000259" key="1">
    <source>
        <dbReference type="Pfam" id="PF12937"/>
    </source>
</evidence>
<evidence type="ECO:0000313" key="3">
    <source>
        <dbReference type="Proteomes" id="UP000007305"/>
    </source>
</evidence>
<dbReference type="AlphaFoldDB" id="A0A804LZ02"/>
<proteinExistence type="predicted"/>
<dbReference type="Pfam" id="PF12937">
    <property type="entry name" value="F-box-like"/>
    <property type="match status" value="1"/>
</dbReference>
<dbReference type="PANTHER" id="PTHR32278">
    <property type="entry name" value="F-BOX DOMAIN-CONTAINING PROTEIN"/>
    <property type="match status" value="1"/>
</dbReference>
<dbReference type="Pfam" id="PF14299">
    <property type="entry name" value="PP2"/>
    <property type="match status" value="1"/>
</dbReference>
<dbReference type="SUPFAM" id="SSF81383">
    <property type="entry name" value="F-box domain"/>
    <property type="match status" value="1"/>
</dbReference>
<protein>
    <recommendedName>
        <fullName evidence="1">F-box domain-containing protein</fullName>
    </recommendedName>
</protein>
<dbReference type="InterPro" id="IPR025886">
    <property type="entry name" value="PP2-like"/>
</dbReference>
<organism evidence="2 3">
    <name type="scientific">Zea mays</name>
    <name type="common">Maize</name>
    <dbReference type="NCBI Taxonomy" id="4577"/>
    <lineage>
        <taxon>Eukaryota</taxon>
        <taxon>Viridiplantae</taxon>
        <taxon>Streptophyta</taxon>
        <taxon>Embryophyta</taxon>
        <taxon>Tracheophyta</taxon>
        <taxon>Spermatophyta</taxon>
        <taxon>Magnoliopsida</taxon>
        <taxon>Liliopsida</taxon>
        <taxon>Poales</taxon>
        <taxon>Poaceae</taxon>
        <taxon>PACMAD clade</taxon>
        <taxon>Panicoideae</taxon>
        <taxon>Andropogonodae</taxon>
        <taxon>Andropogoneae</taxon>
        <taxon>Tripsacinae</taxon>
        <taxon>Zea</taxon>
    </lineage>
</organism>
<keyword evidence="3" id="KW-1185">Reference proteome</keyword>
<reference evidence="2" key="3">
    <citation type="submission" date="2021-05" db="UniProtKB">
        <authorList>
            <consortium name="EnsemblPlants"/>
        </authorList>
    </citation>
    <scope>IDENTIFICATION</scope>
    <source>
        <strain evidence="2">cv. B73</strain>
    </source>
</reference>
<dbReference type="EnsemblPlants" id="Zm00001eb046560_T001">
    <property type="protein sequence ID" value="Zm00001eb046560_P001"/>
    <property type="gene ID" value="Zm00001eb046560"/>
</dbReference>
<dbReference type="CDD" id="cd22162">
    <property type="entry name" value="F-box_AtSKIP3-like"/>
    <property type="match status" value="1"/>
</dbReference>